<evidence type="ECO:0000313" key="1">
    <source>
        <dbReference type="EMBL" id="VVU95085.1"/>
    </source>
</evidence>
<proteinExistence type="predicted"/>
<dbReference type="AlphaFoldDB" id="A0A5E8CLM6"/>
<name>A0A5E8CLM6_9ZZZZ</name>
<organism evidence="1">
    <name type="scientific">seawater metagenome</name>
    <dbReference type="NCBI Taxonomy" id="1561972"/>
    <lineage>
        <taxon>unclassified sequences</taxon>
        <taxon>metagenomes</taxon>
        <taxon>ecological metagenomes</taxon>
    </lineage>
</organism>
<reference evidence="1" key="1">
    <citation type="submission" date="2019-09" db="EMBL/GenBank/DDBJ databases">
        <authorList>
            <person name="Needham M D."/>
        </authorList>
    </citation>
    <scope>NUCLEOTIDE SEQUENCE</scope>
</reference>
<gene>
    <name evidence="1" type="ORF">CPAV1605_810</name>
</gene>
<dbReference type="EMBL" id="CABVLZ010000003">
    <property type="protein sequence ID" value="VVU95085.1"/>
    <property type="molecule type" value="Genomic_DNA"/>
</dbReference>
<protein>
    <submittedName>
        <fullName evidence="1">Uncharacterized protein</fullName>
    </submittedName>
</protein>
<sequence length="107" mass="12810">MPYYNQSSKKKFTKELLSFLELTDQPYYITYVYNVFFDKIENLKSWNSYKIDNNIKDLLKWNYGNYVKKTQIKRAIRENHVISTELPNNIFSMNINDKPVLVNAISV</sequence>
<accession>A0A5E8CLM6</accession>